<dbReference type="AlphaFoldDB" id="A0AAQ3MTF7"/>
<keyword evidence="1" id="KW-1133">Transmembrane helix</keyword>
<dbReference type="EMBL" id="CP144692">
    <property type="protein sequence ID" value="WVY96830.1"/>
    <property type="molecule type" value="Genomic_DNA"/>
</dbReference>
<feature type="transmembrane region" description="Helical" evidence="1">
    <location>
        <begin position="43"/>
        <end position="66"/>
    </location>
</feature>
<gene>
    <name evidence="2" type="ORF">V8G54_028981</name>
</gene>
<organism evidence="2 3">
    <name type="scientific">Vigna mungo</name>
    <name type="common">Black gram</name>
    <name type="synonym">Phaseolus mungo</name>
    <dbReference type="NCBI Taxonomy" id="3915"/>
    <lineage>
        <taxon>Eukaryota</taxon>
        <taxon>Viridiplantae</taxon>
        <taxon>Streptophyta</taxon>
        <taxon>Embryophyta</taxon>
        <taxon>Tracheophyta</taxon>
        <taxon>Spermatophyta</taxon>
        <taxon>Magnoliopsida</taxon>
        <taxon>eudicotyledons</taxon>
        <taxon>Gunneridae</taxon>
        <taxon>Pentapetalae</taxon>
        <taxon>rosids</taxon>
        <taxon>fabids</taxon>
        <taxon>Fabales</taxon>
        <taxon>Fabaceae</taxon>
        <taxon>Papilionoideae</taxon>
        <taxon>50 kb inversion clade</taxon>
        <taxon>NPAAA clade</taxon>
        <taxon>indigoferoid/millettioid clade</taxon>
        <taxon>Phaseoleae</taxon>
        <taxon>Vigna</taxon>
    </lineage>
</organism>
<evidence type="ECO:0000313" key="2">
    <source>
        <dbReference type="EMBL" id="WVY96830.1"/>
    </source>
</evidence>
<accession>A0AAQ3MTF7</accession>
<keyword evidence="3" id="KW-1185">Reference proteome</keyword>
<reference evidence="2 3" key="1">
    <citation type="journal article" date="2023" name="Life. Sci Alliance">
        <title>Evolutionary insights into 3D genome organization and epigenetic landscape of Vigna mungo.</title>
        <authorList>
            <person name="Junaid A."/>
            <person name="Singh B."/>
            <person name="Bhatia S."/>
        </authorList>
    </citation>
    <scope>NUCLEOTIDE SEQUENCE [LARGE SCALE GENOMIC DNA]</scope>
    <source>
        <strain evidence="2">Urdbean</strain>
    </source>
</reference>
<keyword evidence="1" id="KW-0472">Membrane</keyword>
<keyword evidence="1" id="KW-0812">Transmembrane</keyword>
<protein>
    <submittedName>
        <fullName evidence="2">Uncharacterized protein</fullName>
    </submittedName>
</protein>
<sequence>MRNPCPPSTSRQNELQRRAKAYLTLRPRKGDFKQHKSSLGNCVVSNPILFLSLLLLLLLLLFLLPLPSYFCSFCSSLYLVGETFASGCNHNPTSSFFPSQNHTLLLATP</sequence>
<evidence type="ECO:0000313" key="3">
    <source>
        <dbReference type="Proteomes" id="UP001374535"/>
    </source>
</evidence>
<evidence type="ECO:0000256" key="1">
    <source>
        <dbReference type="SAM" id="Phobius"/>
    </source>
</evidence>
<name>A0AAQ3MTF7_VIGMU</name>
<proteinExistence type="predicted"/>
<dbReference type="Proteomes" id="UP001374535">
    <property type="component" value="Chromosome 9"/>
</dbReference>